<evidence type="ECO:0000256" key="7">
    <source>
        <dbReference type="SAM" id="MobiDB-lite"/>
    </source>
</evidence>
<feature type="region of interest" description="Disordered" evidence="7">
    <location>
        <begin position="661"/>
        <end position="1272"/>
    </location>
</feature>
<dbReference type="Pfam" id="PF01410">
    <property type="entry name" value="COLFI"/>
    <property type="match status" value="1"/>
</dbReference>
<dbReference type="GO" id="GO:0030198">
    <property type="term" value="P:extracellular matrix organization"/>
    <property type="evidence" value="ECO:0007669"/>
    <property type="project" value="TreeGrafter"/>
</dbReference>
<dbReference type="SUPFAM" id="SSF49899">
    <property type="entry name" value="Concanavalin A-like lectins/glucanases"/>
    <property type="match status" value="1"/>
</dbReference>
<feature type="compositionally biased region" description="Gly residues" evidence="7">
    <location>
        <begin position="977"/>
        <end position="986"/>
    </location>
</feature>
<dbReference type="InterPro" id="IPR000885">
    <property type="entry name" value="Fib_collagen_C"/>
</dbReference>
<keyword evidence="10" id="KW-1185">Reference proteome</keyword>
<feature type="compositionally biased region" description="Low complexity" evidence="7">
    <location>
        <begin position="848"/>
        <end position="861"/>
    </location>
</feature>
<feature type="compositionally biased region" description="Low complexity" evidence="7">
    <location>
        <begin position="1040"/>
        <end position="1051"/>
    </location>
</feature>
<dbReference type="InterPro" id="IPR008160">
    <property type="entry name" value="Collagen"/>
</dbReference>
<accession>A0A8C2ZW72</accession>
<feature type="compositionally biased region" description="Gly residues" evidence="7">
    <location>
        <begin position="787"/>
        <end position="796"/>
    </location>
</feature>
<dbReference type="InterPro" id="IPR013320">
    <property type="entry name" value="ConA-like_dom_sf"/>
</dbReference>
<evidence type="ECO:0000313" key="9">
    <source>
        <dbReference type="Ensembl" id="ENSCLMP00005032681.1"/>
    </source>
</evidence>
<keyword evidence="4" id="KW-0732">Signal</keyword>
<keyword evidence="6" id="KW-0176">Collagen</keyword>
<dbReference type="GO" id="GO:0030020">
    <property type="term" value="F:extracellular matrix structural constituent conferring tensile strength"/>
    <property type="evidence" value="ECO:0007669"/>
    <property type="project" value="TreeGrafter"/>
</dbReference>
<feature type="compositionally biased region" description="Gly residues" evidence="7">
    <location>
        <begin position="913"/>
        <end position="922"/>
    </location>
</feature>
<feature type="compositionally biased region" description="Basic residues" evidence="7">
    <location>
        <begin position="271"/>
        <end position="294"/>
    </location>
</feature>
<dbReference type="InterPro" id="IPR048287">
    <property type="entry name" value="TSPN-like_N"/>
</dbReference>
<dbReference type="GO" id="GO:0005615">
    <property type="term" value="C:extracellular space"/>
    <property type="evidence" value="ECO:0007669"/>
    <property type="project" value="TreeGrafter"/>
</dbReference>
<keyword evidence="3" id="KW-0272">Extracellular matrix</keyword>
<feature type="region of interest" description="Disordered" evidence="7">
    <location>
        <begin position="1293"/>
        <end position="1315"/>
    </location>
</feature>
<dbReference type="PROSITE" id="PS51461">
    <property type="entry name" value="NC1_FIB"/>
    <property type="match status" value="1"/>
</dbReference>
<dbReference type="Ensembl" id="ENSCLMT00005034056.1">
    <property type="protein sequence ID" value="ENSCLMP00005032681.1"/>
    <property type="gene ID" value="ENSCLMG00005015703.1"/>
</dbReference>
<evidence type="ECO:0000256" key="3">
    <source>
        <dbReference type="ARBA" id="ARBA00022530"/>
    </source>
</evidence>
<evidence type="ECO:0000256" key="1">
    <source>
        <dbReference type="ARBA" id="ARBA00004613"/>
    </source>
</evidence>
<feature type="compositionally biased region" description="Low complexity" evidence="7">
    <location>
        <begin position="1131"/>
        <end position="1142"/>
    </location>
</feature>
<evidence type="ECO:0000313" key="10">
    <source>
        <dbReference type="Proteomes" id="UP000694565"/>
    </source>
</evidence>
<organism evidence="9 10">
    <name type="scientific">Cyclopterus lumpus</name>
    <name type="common">Lumpsucker</name>
    <dbReference type="NCBI Taxonomy" id="8103"/>
    <lineage>
        <taxon>Eukaryota</taxon>
        <taxon>Metazoa</taxon>
        <taxon>Chordata</taxon>
        <taxon>Craniata</taxon>
        <taxon>Vertebrata</taxon>
        <taxon>Euteleostomi</taxon>
        <taxon>Actinopterygii</taxon>
        <taxon>Neopterygii</taxon>
        <taxon>Teleostei</taxon>
        <taxon>Neoteleostei</taxon>
        <taxon>Acanthomorphata</taxon>
        <taxon>Eupercaria</taxon>
        <taxon>Perciformes</taxon>
        <taxon>Cottioidei</taxon>
        <taxon>Cottales</taxon>
        <taxon>Cyclopteridae</taxon>
        <taxon>Cyclopterus</taxon>
    </lineage>
</organism>
<feature type="compositionally biased region" description="Low complexity" evidence="7">
    <location>
        <begin position="896"/>
        <end position="912"/>
    </location>
</feature>
<dbReference type="FunFam" id="2.60.120.1000:FF:000002">
    <property type="entry name" value="Collagen XI alpha 1 chain"/>
    <property type="match status" value="1"/>
</dbReference>
<feature type="compositionally biased region" description="Gly residues" evidence="7">
    <location>
        <begin position="880"/>
        <end position="889"/>
    </location>
</feature>
<evidence type="ECO:0000256" key="2">
    <source>
        <dbReference type="ARBA" id="ARBA00022525"/>
    </source>
</evidence>
<feature type="compositionally biased region" description="Basic and acidic residues" evidence="7">
    <location>
        <begin position="258"/>
        <end position="270"/>
    </location>
</feature>
<feature type="region of interest" description="Disordered" evidence="7">
    <location>
        <begin position="628"/>
        <end position="648"/>
    </location>
</feature>
<reference evidence="9" key="1">
    <citation type="submission" date="2025-08" db="UniProtKB">
        <authorList>
            <consortium name="Ensembl"/>
        </authorList>
    </citation>
    <scope>IDENTIFICATION</scope>
</reference>
<dbReference type="SMART" id="SM00038">
    <property type="entry name" value="COLFI"/>
    <property type="match status" value="1"/>
</dbReference>
<keyword evidence="2" id="KW-0964">Secreted</keyword>
<feature type="compositionally biased region" description="Low complexity" evidence="7">
    <location>
        <begin position="1225"/>
        <end position="1234"/>
    </location>
</feature>
<dbReference type="Proteomes" id="UP000694565">
    <property type="component" value="Unplaced"/>
</dbReference>
<reference evidence="9" key="2">
    <citation type="submission" date="2025-09" db="UniProtKB">
        <authorList>
            <consortium name="Ensembl"/>
        </authorList>
    </citation>
    <scope>IDENTIFICATION</scope>
</reference>
<protein>
    <submittedName>
        <fullName evidence="9">Collagen, type V, alpha 3a</fullName>
    </submittedName>
</protein>
<evidence type="ECO:0000256" key="4">
    <source>
        <dbReference type="ARBA" id="ARBA00022729"/>
    </source>
</evidence>
<evidence type="ECO:0000256" key="6">
    <source>
        <dbReference type="ARBA" id="ARBA00023119"/>
    </source>
</evidence>
<name>A0A8C2ZW72_CYCLU</name>
<sequence length="1594" mass="165731">MRTYCCSLVQVSAVRCPAVGLWVRLSDPIDVLQVLELSENMEGVSLEAGLCTSRTGFEEPDLAYKIDKRIRLSAPTQLLFPDSTIFPENFSVMATVRAKKGSQFFLLSVYDDQGVQQLGLEVGRSPVFLYEDQHRQPTPEMYPIFKKINLADGNWHRIAYSVQDKSVTLYLDCQWKQTLDLLRGDNAVVSTKGVTVFGTRLLDEDAFEGDIQQLLILEDPLAAADYCVNYIPDCGSALPYNSKSANSQLRSDFLMQGDHPDEPKEHSKKDGKGKKKRDKGKGKGKGKKGSRKKKHQEEGLEDGFLRVSTKVPEYLSQEPFQPTDLPEIKSTPETVIPTKVLDKTLVEMATHEPDSAEAPTVVPSALPESKEDKPVIEEHGDDLYEDLYDDPSVSTVTGVPNVTDYEILEYEDYKNDTEPEYEEYEAYADGFGFAERERAETWDGEVNLVHQVGGHVFNARVKCFLTIHIHSPISLPQGPQGRTGLAGVDGIPGPPGTLLMLPFQYGGDSQKGPVVSPQQAQAQAILQQTKLSLKGPPGPLGLTGRPGPLVRHSSDLDQFASNLKGSSCACVFQGLMHSLTFQGDRGFDGLPGLPGDKGHRVSPICYIEALARYLFSHLGSNALTRHGSRGLVGPRGPPGPPGQPVNSCSLKCLSTFSQGGDGVRGLKGSTGEKGEDGFPGFKGDMGIKGDRGDNGASGAHGEDGPEGPKGQIGPMGDSGTIGIAGEKVHLKKKKRKQDGARGGRGANGPTGKPGEKGPQGPQGRNGEPGPKGPNGPVGKDGLPGHPGQRGGPGFQGQNGPPGPLGVVGPQGKSGETGPTGDRGHPGSPGPPGEHGLPGSAGKEGAKGDPGPSGASGKSGPAGLQGFRGSRGSPGAMGPAGLKGGEGLPGVAGLIGATGERGPAGPAGAIGQPGRPGGVGPAGPMGEKGEPGEKGPVGPAGHDGELGPAGLPGAAGSLGPPGEDGDKVVILDTWGPLGPVGGQGPLGQPGLPGADGEPGPRGQQGMNGAKGDEGQRGFKGASGPSGLQVRNDFQFPPKQTGPPGQHGPRGPQGSIGGEGEDGEAGNPGSVGEPGTAGALGDVGEKGDSGPHGAAGPPGPRGTPGEDGPKGNFGPIGFPGDLGPPGEPGNNVSIIGPSGASGEPGPSGPPGRRGHIGAAGKEGKQGMKGAKGTIGTQGPAGKTGPVGSQGQPGRSGPEGLRGIPGSAGEQGLNGPLGQTGPPGPIGPSGLPGLKGDPGYKGDKGHGGLIGLIGPPGESGEKGDRGLPGIQGTHGPKGDEVHFGFLSSFILQGIVGPRGDRGPAGPPGPPGPPATMIEPLPIREGRRKRRRHSYGAGGAAPFREEEEDVDLEEFLQGDQPLEDPKGMEEVFATLSSMKTEVDVMRRPLGSFESPARTCKELMMVQPDYKDGDYWIDPNQGCNRDSIKVYCNFTADGETCLYPDKRIENVKLAAWNKEKPGSWYSQYRKGKQFSYSDRDGNPVHVVQLTFLKLLSATAKQSFTYTCQNSAGWFDSTSRSYQRALRFRGSNDEELTQAKSPFINAVHDGCQFRKGQERTELEIDSPSAELLPIIDMAPADFGNSKQKFGFQVGRVCFNG</sequence>
<dbReference type="PANTHER" id="PTHR24023">
    <property type="entry name" value="COLLAGEN ALPHA"/>
    <property type="match status" value="1"/>
</dbReference>
<dbReference type="Gene3D" id="2.60.120.200">
    <property type="match status" value="1"/>
</dbReference>
<feature type="region of interest" description="Disordered" evidence="7">
    <location>
        <begin position="253"/>
        <end position="305"/>
    </location>
</feature>
<evidence type="ECO:0000259" key="8">
    <source>
        <dbReference type="PROSITE" id="PS51461"/>
    </source>
</evidence>
<dbReference type="Pfam" id="PF01391">
    <property type="entry name" value="Collagen"/>
    <property type="match status" value="6"/>
</dbReference>
<keyword evidence="5" id="KW-0677">Repeat</keyword>
<feature type="domain" description="Fibrillar collagen NC1" evidence="8">
    <location>
        <begin position="1365"/>
        <end position="1593"/>
    </location>
</feature>
<feature type="compositionally biased region" description="Pro residues" evidence="7">
    <location>
        <begin position="1301"/>
        <end position="1310"/>
    </location>
</feature>
<dbReference type="GO" id="GO:0005592">
    <property type="term" value="C:collagen type XI trimer"/>
    <property type="evidence" value="ECO:0007669"/>
    <property type="project" value="TreeGrafter"/>
</dbReference>
<dbReference type="InterPro" id="IPR050149">
    <property type="entry name" value="Collagen_superfamily"/>
</dbReference>
<feature type="compositionally biased region" description="Low complexity" evidence="7">
    <location>
        <begin position="749"/>
        <end position="786"/>
    </location>
</feature>
<feature type="compositionally biased region" description="Low complexity" evidence="7">
    <location>
        <begin position="933"/>
        <end position="960"/>
    </location>
</feature>
<dbReference type="SMART" id="SM00210">
    <property type="entry name" value="TSPN"/>
    <property type="match status" value="1"/>
</dbReference>
<dbReference type="GeneTree" id="ENSGT00940000154535"/>
<proteinExistence type="predicted"/>
<evidence type="ECO:0000256" key="5">
    <source>
        <dbReference type="ARBA" id="ARBA00022737"/>
    </source>
</evidence>
<dbReference type="PANTHER" id="PTHR24023:SF878">
    <property type="entry name" value="COLLAGEN ALPHA-1(XXVIII) CHAIN"/>
    <property type="match status" value="1"/>
</dbReference>
<comment type="subcellular location">
    <subcellularLocation>
        <location evidence="1">Secreted</location>
    </subcellularLocation>
</comment>
<dbReference type="Gene3D" id="2.60.120.1000">
    <property type="match status" value="1"/>
</dbReference>